<dbReference type="RefSeq" id="WP_137097967.1">
    <property type="nucleotide sequence ID" value="NZ_CP039865.1"/>
</dbReference>
<accession>A0A4D7QJY4</accession>
<dbReference type="PANTHER" id="PTHR43194">
    <property type="entry name" value="HYDROLASE ALPHA/BETA FOLD FAMILY"/>
    <property type="match status" value="1"/>
</dbReference>
<reference evidence="2 3" key="1">
    <citation type="submission" date="2019-04" db="EMBL/GenBank/DDBJ databases">
        <title>Phreatobacter aquaticus sp. nov.</title>
        <authorList>
            <person name="Choi A."/>
            <person name="Baek K."/>
        </authorList>
    </citation>
    <scope>NUCLEOTIDE SEQUENCE [LARGE SCALE GENOMIC DNA]</scope>
    <source>
        <strain evidence="2 3">NMCR1094</strain>
    </source>
</reference>
<dbReference type="SUPFAM" id="SSF53474">
    <property type="entry name" value="alpha/beta-Hydrolases"/>
    <property type="match status" value="1"/>
</dbReference>
<dbReference type="KEGG" id="paqt:E8L99_01930"/>
<evidence type="ECO:0000259" key="1">
    <source>
        <dbReference type="Pfam" id="PF12697"/>
    </source>
</evidence>
<protein>
    <submittedName>
        <fullName evidence="2">Alpha/beta hydrolase</fullName>
    </submittedName>
</protein>
<dbReference type="OrthoDB" id="9779853at2"/>
<evidence type="ECO:0000313" key="3">
    <source>
        <dbReference type="Proteomes" id="UP000298588"/>
    </source>
</evidence>
<name>A0A4D7QJY4_9HYPH</name>
<proteinExistence type="predicted"/>
<dbReference type="InterPro" id="IPR050228">
    <property type="entry name" value="Carboxylesterase_BioH"/>
</dbReference>
<keyword evidence="3" id="KW-1185">Reference proteome</keyword>
<gene>
    <name evidence="2" type="ORF">E8L99_01930</name>
</gene>
<dbReference type="EMBL" id="CP039865">
    <property type="protein sequence ID" value="QCK84632.1"/>
    <property type="molecule type" value="Genomic_DNA"/>
</dbReference>
<feature type="domain" description="AB hydrolase-1" evidence="1">
    <location>
        <begin position="15"/>
        <end position="256"/>
    </location>
</feature>
<organism evidence="2 3">
    <name type="scientific">Phreatobacter aquaticus</name>
    <dbReference type="NCBI Taxonomy" id="2570229"/>
    <lineage>
        <taxon>Bacteria</taxon>
        <taxon>Pseudomonadati</taxon>
        <taxon>Pseudomonadota</taxon>
        <taxon>Alphaproteobacteria</taxon>
        <taxon>Hyphomicrobiales</taxon>
        <taxon>Phreatobacteraceae</taxon>
        <taxon>Phreatobacter</taxon>
    </lineage>
</organism>
<sequence>MARPSAIDIGQGRPLVFLHGWSMDGSLFAGQHALSRQGLRVIIPDLRGHEPGATREETITIADLADDVAALLAEKQLDRAVLIGWSMGATVMFDHARRHGTAGLAGLVSIDMTAMVPNAPDWQLGLSNGQTLAETLAAAERMGPNWTAYAPKIAEALFAPGHDLASEAYRHAARICAAKDGATMAGLWRSLVSADHRATVASLAVPILSIAGAESRLYRPDVGRWIADHAPHGRSIAIPKAGHAPHVEQAEAFNAALMGFAARL</sequence>
<evidence type="ECO:0000313" key="2">
    <source>
        <dbReference type="EMBL" id="QCK84632.1"/>
    </source>
</evidence>
<dbReference type="Gene3D" id="3.40.50.1820">
    <property type="entry name" value="alpha/beta hydrolase"/>
    <property type="match status" value="1"/>
</dbReference>
<dbReference type="InterPro" id="IPR029058">
    <property type="entry name" value="AB_hydrolase_fold"/>
</dbReference>
<dbReference type="GO" id="GO:0016787">
    <property type="term" value="F:hydrolase activity"/>
    <property type="evidence" value="ECO:0007669"/>
    <property type="project" value="UniProtKB-KW"/>
</dbReference>
<dbReference type="PANTHER" id="PTHR43194:SF5">
    <property type="entry name" value="PIMELOYL-[ACYL-CARRIER PROTEIN] METHYL ESTER ESTERASE"/>
    <property type="match status" value="1"/>
</dbReference>
<dbReference type="Proteomes" id="UP000298588">
    <property type="component" value="Chromosome"/>
</dbReference>
<dbReference type="InterPro" id="IPR000073">
    <property type="entry name" value="AB_hydrolase_1"/>
</dbReference>
<dbReference type="AlphaFoldDB" id="A0A4D7QJY4"/>
<keyword evidence="2" id="KW-0378">Hydrolase</keyword>
<dbReference type="Pfam" id="PF12697">
    <property type="entry name" value="Abhydrolase_6"/>
    <property type="match status" value="1"/>
</dbReference>